<protein>
    <submittedName>
        <fullName evidence="2">Uncharacterized protein</fullName>
    </submittedName>
</protein>
<dbReference type="Proteomes" id="UP000048965">
    <property type="component" value="Unassembled WGS sequence"/>
</dbReference>
<feature type="signal peptide" evidence="1">
    <location>
        <begin position="1"/>
        <end position="29"/>
    </location>
</feature>
<sequence length="135" mass="14015">MRLLSKRAARAAAVGGVILAAMGSTVAYAGTSSTELSNGRLSFEAFNGREASLPASKFYSATQYKKTSGGTVTVVFGMTTESILVKSPAKTVKKGQKVGHSWGGRSVADTGDCSATGFMKSNGSTYYTPPVNRLC</sequence>
<feature type="chain" id="PRO_5006068268" evidence="1">
    <location>
        <begin position="30"/>
        <end position="135"/>
    </location>
</feature>
<dbReference type="AlphaFoldDB" id="A0A0P4R009"/>
<dbReference type="EMBL" id="BBNO01000001">
    <property type="protein sequence ID" value="GAO05888.1"/>
    <property type="molecule type" value="Genomic_DNA"/>
</dbReference>
<reference evidence="3" key="1">
    <citation type="submission" date="2014-09" db="EMBL/GenBank/DDBJ databases">
        <title>Whole genome shotgun sequence of Streptomyces sp. NBRC 110027.</title>
        <authorList>
            <person name="Komaki H."/>
            <person name="Ichikawa N."/>
            <person name="Katano-Makiyama Y."/>
            <person name="Hosoyama A."/>
            <person name="Hashimoto M."/>
            <person name="Uohara A."/>
            <person name="Kitahashi Y."/>
            <person name="Ohji S."/>
            <person name="Kimura A."/>
            <person name="Yamazoe A."/>
            <person name="Igarashi Y."/>
            <person name="Fujita N."/>
        </authorList>
    </citation>
    <scope>NUCLEOTIDE SEQUENCE [LARGE SCALE GENOMIC DNA]</scope>
    <source>
        <strain evidence="3">NBRC 110027</strain>
    </source>
</reference>
<organism evidence="2 3">
    <name type="scientific">Streptomyces lydicamycinicus</name>
    <dbReference type="NCBI Taxonomy" id="1546107"/>
    <lineage>
        <taxon>Bacteria</taxon>
        <taxon>Bacillati</taxon>
        <taxon>Actinomycetota</taxon>
        <taxon>Actinomycetes</taxon>
        <taxon>Kitasatosporales</taxon>
        <taxon>Streptomycetaceae</taxon>
        <taxon>Streptomyces</taxon>
    </lineage>
</organism>
<comment type="caution">
    <text evidence="2">The sequence shown here is derived from an EMBL/GenBank/DDBJ whole genome shotgun (WGS) entry which is preliminary data.</text>
</comment>
<name>A0A0P4R009_9ACTN</name>
<evidence type="ECO:0000313" key="2">
    <source>
        <dbReference type="EMBL" id="GAO05888.1"/>
    </source>
</evidence>
<keyword evidence="3" id="KW-1185">Reference proteome</keyword>
<gene>
    <name evidence="2" type="ORF">TPA0598_01_02570</name>
</gene>
<accession>A0A0P4R009</accession>
<proteinExistence type="predicted"/>
<reference evidence="2 3" key="2">
    <citation type="journal article" date="2015" name="Stand. Genomic Sci.">
        <title>Draft genome sequence of marine-derived Streptomyces sp. TP-A0598, a producer of anti-MRSA antibiotic lydicamycins.</title>
        <authorList>
            <person name="Komaki H."/>
            <person name="Ichikawa N."/>
            <person name="Hosoyama A."/>
            <person name="Fujita N."/>
            <person name="Igarashi Y."/>
        </authorList>
    </citation>
    <scope>NUCLEOTIDE SEQUENCE [LARGE SCALE GENOMIC DNA]</scope>
    <source>
        <strain evidence="2 3">NBRC 110027</strain>
    </source>
</reference>
<keyword evidence="1" id="KW-0732">Signal</keyword>
<evidence type="ECO:0000256" key="1">
    <source>
        <dbReference type="SAM" id="SignalP"/>
    </source>
</evidence>
<evidence type="ECO:0000313" key="3">
    <source>
        <dbReference type="Proteomes" id="UP000048965"/>
    </source>
</evidence>